<dbReference type="GO" id="GO:0006355">
    <property type="term" value="P:regulation of DNA-templated transcription"/>
    <property type="evidence" value="ECO:0007669"/>
    <property type="project" value="InterPro"/>
</dbReference>
<proteinExistence type="predicted"/>
<dbReference type="InterPro" id="IPR038087">
    <property type="entry name" value="RNAP_delta_N_dom_sf"/>
</dbReference>
<evidence type="ECO:0000259" key="2">
    <source>
        <dbReference type="PROSITE" id="PS51913"/>
    </source>
</evidence>
<name>A0A7C1SQ00_UNCC3</name>
<accession>A0A7C1SQ00</accession>
<dbReference type="Gene3D" id="1.10.10.1250">
    <property type="entry name" value="RNA polymerase, subunit delta, N-terminal domain"/>
    <property type="match status" value="1"/>
</dbReference>
<dbReference type="EMBL" id="DRHL01000097">
    <property type="protein sequence ID" value="HEB13675.1"/>
    <property type="molecule type" value="Genomic_DNA"/>
</dbReference>
<organism evidence="3">
    <name type="scientific">candidate division CPR3 bacterium</name>
    <dbReference type="NCBI Taxonomy" id="2268181"/>
    <lineage>
        <taxon>Bacteria</taxon>
        <taxon>Bacteria division CPR3</taxon>
    </lineage>
</organism>
<dbReference type="Pfam" id="PF05066">
    <property type="entry name" value="HARE-HTH"/>
    <property type="match status" value="1"/>
</dbReference>
<evidence type="ECO:0000256" key="1">
    <source>
        <dbReference type="ARBA" id="ARBA00023163"/>
    </source>
</evidence>
<reference evidence="3" key="1">
    <citation type="journal article" date="2020" name="mSystems">
        <title>Genome- and Community-Level Interaction Insights into Carbon Utilization and Element Cycling Functions of Hydrothermarchaeota in Hydrothermal Sediment.</title>
        <authorList>
            <person name="Zhou Z."/>
            <person name="Liu Y."/>
            <person name="Xu W."/>
            <person name="Pan J."/>
            <person name="Luo Z.H."/>
            <person name="Li M."/>
        </authorList>
    </citation>
    <scope>NUCLEOTIDE SEQUENCE [LARGE SCALE GENOMIC DNA]</scope>
    <source>
        <strain evidence="3">HyVt-369</strain>
    </source>
</reference>
<dbReference type="PROSITE" id="PS51913">
    <property type="entry name" value="HTH_HARE"/>
    <property type="match status" value="1"/>
</dbReference>
<dbReference type="Proteomes" id="UP000885695">
    <property type="component" value="Unassembled WGS sequence"/>
</dbReference>
<sequence length="285" mass="31972">MEGGLKQIRSAFSGKKGKNVEPVFGYLERTLKEAGGLRREDLLVGSLGKKDVNHILFLMHLGDPFVRQSETDELHSFWTLTPGIQKDVESLLVKLVRHFEKQASSATIEELASLNNPHSKNALLSYLEVSKNILEGPDGKWGPSSWPEINPKGIKDKAYVVLKNEEAPLHFTEVAKFIDRLQDAIALSSSRPALAQTVHNELIKDDRFVLVGRGTYGLQEWGYSPGTVKDVLRSILKSNGNSLGKDDIIKKTLEQRQVKESTIVMNLQNKQYFTRTSAGRYQLRT</sequence>
<dbReference type="AlphaFoldDB" id="A0A7C1SQ00"/>
<gene>
    <name evidence="3" type="ORF">ENI13_01705</name>
</gene>
<comment type="caution">
    <text evidence="3">The sequence shown here is derived from an EMBL/GenBank/DDBJ whole genome shotgun (WGS) entry which is preliminary data.</text>
</comment>
<dbReference type="InterPro" id="IPR007759">
    <property type="entry name" value="Asxl_HARE-HTH"/>
</dbReference>
<feature type="domain" description="HTH HARE-type" evidence="2">
    <location>
        <begin position="152"/>
        <end position="221"/>
    </location>
</feature>
<protein>
    <recommendedName>
        <fullName evidence="2">HTH HARE-type domain-containing protein</fullName>
    </recommendedName>
</protein>
<keyword evidence="1" id="KW-0804">Transcription</keyword>
<evidence type="ECO:0000313" key="3">
    <source>
        <dbReference type="EMBL" id="HEB13675.1"/>
    </source>
</evidence>